<dbReference type="PANTHER" id="PTHR34649">
    <property type="entry name" value="CILIA- AND FLAGELLA-ASSOCIATED PROTEIN 99"/>
    <property type="match status" value="1"/>
</dbReference>
<organism evidence="2 3">
    <name type="scientific">Leishmania panamensis</name>
    <dbReference type="NCBI Taxonomy" id="5679"/>
    <lineage>
        <taxon>Eukaryota</taxon>
        <taxon>Discoba</taxon>
        <taxon>Euglenozoa</taxon>
        <taxon>Kinetoplastea</taxon>
        <taxon>Metakinetoplastina</taxon>
        <taxon>Trypanosomatida</taxon>
        <taxon>Trypanosomatidae</taxon>
        <taxon>Leishmaniinae</taxon>
        <taxon>Leishmania</taxon>
        <taxon>Leishmania guyanensis species complex</taxon>
    </lineage>
</organism>
<sequence length="674" mass="76654">MHAKEVWSALLRAAECATRKVSGEADTAIETAVVNELLRYPHLSSEEATFVRNCAFSLVRFSTLCEGAFQGYRDCYKRNGAYRSSMYLVAYLLIFQYRSLGGATVREMFEGSMPTTRLCEFVEFLLLSESVSRYAVPLWRAVYDDSFIQRHVLALLSSVATDVTHDVLEWFRGQPSQPAVAEECPAAEMAGALATTRLALPPSLSAASPLPVLRSLADARLPPHEVREMAFTVPEPRLPRIKSSPSPPHIVLKRAPTTPVGFSFHHREGTVSAAYSEKAAECSTSANRNTAQKGAHLTPAQLRTMLSTSKSVPTTAAALRRERCARERLRDNAEKALRELEVAVHDATEFDLWRQAQLEEMERQREMEVVQRHLDSVDAEDRVRAQRERTTQARRQEIQRVKAQYQAEVAANRQEQEHVLRQHEQHVQKLRRKLSRDCAAAVEKVAAKKSAMAAQVKEESEQLRTAAQGVEEQRQAHQVLVIQEVHQLRERLREKQAAMGAERRRAWAEGGADTVLGRTPPAELRGALECLRAEVAAEEDTRRQRVTEVRSRTQEERARLERECLREREKQRQICQAKQTQRMTHKAAMEAERIEKEAARMAQLHEKLEMRRQAKCDAHRAAHEAERQRSNEVLLRTQDGASMERKRWLQYDAGLVRRAECAQLRVLKEAQQCA</sequence>
<dbReference type="Proteomes" id="UP000063063">
    <property type="component" value="Chromosome 34"/>
</dbReference>
<dbReference type="OrthoDB" id="10262255at2759"/>
<proteinExistence type="predicted"/>
<dbReference type="VEuPathDB" id="TriTrypDB:LPAL13_340005600"/>
<feature type="coiled-coil region" evidence="1">
    <location>
        <begin position="543"/>
        <end position="611"/>
    </location>
</feature>
<dbReference type="InterPro" id="IPR039341">
    <property type="entry name" value="CFAP99"/>
</dbReference>
<evidence type="ECO:0000313" key="2">
    <source>
        <dbReference type="EMBL" id="AIO01632.1"/>
    </source>
</evidence>
<evidence type="ECO:0000256" key="1">
    <source>
        <dbReference type="SAM" id="Coils"/>
    </source>
</evidence>
<name>A0A088SIK7_LEIPA</name>
<dbReference type="EMBL" id="CP009403">
    <property type="protein sequence ID" value="AIO01632.1"/>
    <property type="molecule type" value="Genomic_DNA"/>
</dbReference>
<feature type="coiled-coil region" evidence="1">
    <location>
        <begin position="395"/>
        <end position="505"/>
    </location>
</feature>
<dbReference type="KEGG" id="lpan:LPMP_340040"/>
<gene>
    <name evidence="2" type="ORF">LPMP_340040</name>
</gene>
<dbReference type="PANTHER" id="PTHR34649:SF1">
    <property type="entry name" value="CILIA- AND FLAGELLA-ASSOCIATED PROTEIN 99"/>
    <property type="match status" value="1"/>
</dbReference>
<dbReference type="AlphaFoldDB" id="A0A088SIK7"/>
<dbReference type="VEuPathDB" id="TriTrypDB:LPMP_340040"/>
<protein>
    <submittedName>
        <fullName evidence="2">Uncharacterized protein</fullName>
    </submittedName>
</protein>
<dbReference type="eggNOG" id="ENOG502RYZN">
    <property type="taxonomic scope" value="Eukaryota"/>
</dbReference>
<evidence type="ECO:0000313" key="3">
    <source>
        <dbReference type="Proteomes" id="UP000063063"/>
    </source>
</evidence>
<dbReference type="RefSeq" id="XP_010702432.1">
    <property type="nucleotide sequence ID" value="XM_010704130.1"/>
</dbReference>
<keyword evidence="3" id="KW-1185">Reference proteome</keyword>
<feature type="coiled-coil region" evidence="1">
    <location>
        <begin position="319"/>
        <end position="346"/>
    </location>
</feature>
<dbReference type="GeneID" id="22578508"/>
<reference evidence="2 3" key="1">
    <citation type="journal article" date="2015" name="Sci. Rep.">
        <title>The genome of Leishmania panamensis: insights into genomics of the L. (Viannia) subgenus.</title>
        <authorList>
            <person name="Llanes A."/>
            <person name="Restrepo C.M."/>
            <person name="Vecchio G.D."/>
            <person name="Anguizola F.J."/>
            <person name="Lleonart R."/>
        </authorList>
    </citation>
    <scope>NUCLEOTIDE SEQUENCE [LARGE SCALE GENOMIC DNA]</scope>
    <source>
        <strain evidence="2 3">MHOM/PA/94/PSC-1</strain>
    </source>
</reference>
<keyword evidence="1" id="KW-0175">Coiled coil</keyword>
<accession>A0A088SIK7</accession>